<dbReference type="EMBL" id="KV918762">
    <property type="protein sequence ID" value="OSX81420.1"/>
    <property type="molecule type" value="Genomic_DNA"/>
</dbReference>
<dbReference type="NCBIfam" id="NF000942">
    <property type="entry name" value="PRK00094.1-4"/>
    <property type="match status" value="1"/>
</dbReference>
<evidence type="ECO:0000256" key="4">
    <source>
        <dbReference type="ARBA" id="ARBA00048683"/>
    </source>
</evidence>
<dbReference type="GO" id="GO:0051287">
    <property type="term" value="F:NAD binding"/>
    <property type="evidence" value="ECO:0007669"/>
    <property type="project" value="UniProtKB-UniRule"/>
</dbReference>
<dbReference type="HAMAP" id="MF_00394">
    <property type="entry name" value="NAD_Glyc3P_dehydrog"/>
    <property type="match status" value="1"/>
</dbReference>
<gene>
    <name evidence="10" type="ORF">BU14_0021s0025</name>
</gene>
<dbReference type="PRINTS" id="PR00077">
    <property type="entry name" value="GPDHDRGNASE"/>
</dbReference>
<evidence type="ECO:0000256" key="7">
    <source>
        <dbReference type="SAM" id="MobiDB-lite"/>
    </source>
</evidence>
<feature type="domain" description="Glycerol-3-phosphate dehydrogenase NAD-dependent C-terminal" evidence="9">
    <location>
        <begin position="332"/>
        <end position="447"/>
    </location>
</feature>
<evidence type="ECO:0000313" key="10">
    <source>
        <dbReference type="EMBL" id="OSX81420.1"/>
    </source>
</evidence>
<dbReference type="FunFam" id="3.40.50.720:FF:000019">
    <property type="entry name" value="Glycerol-3-phosphate dehydrogenase [NAD(P)+]"/>
    <property type="match status" value="1"/>
</dbReference>
<dbReference type="GO" id="GO:0005829">
    <property type="term" value="C:cytosol"/>
    <property type="evidence" value="ECO:0007669"/>
    <property type="project" value="TreeGrafter"/>
</dbReference>
<evidence type="ECO:0000256" key="2">
    <source>
        <dbReference type="ARBA" id="ARBA00023002"/>
    </source>
</evidence>
<dbReference type="SUPFAM" id="SSF51735">
    <property type="entry name" value="NAD(P)-binding Rossmann-fold domains"/>
    <property type="match status" value="1"/>
</dbReference>
<feature type="region of interest" description="Disordered" evidence="7">
    <location>
        <begin position="1"/>
        <end position="20"/>
    </location>
</feature>
<dbReference type="Gene3D" id="1.10.1040.10">
    <property type="entry name" value="N-(1-d-carboxylethyl)-l-norvaline Dehydrogenase, domain 2"/>
    <property type="match status" value="1"/>
</dbReference>
<dbReference type="NCBIfam" id="NF000940">
    <property type="entry name" value="PRK00094.1-2"/>
    <property type="match status" value="1"/>
</dbReference>
<keyword evidence="11" id="KW-1185">Reference proteome</keyword>
<dbReference type="PANTHER" id="PTHR11728:SF1">
    <property type="entry name" value="GLYCEROL-3-PHOSPHATE DEHYDROGENASE [NAD(+)] 2, CHLOROPLASTIC"/>
    <property type="match status" value="1"/>
</dbReference>
<feature type="compositionally biased region" description="Low complexity" evidence="7">
    <location>
        <begin position="98"/>
        <end position="114"/>
    </location>
</feature>
<feature type="compositionally biased region" description="Low complexity" evidence="7">
    <location>
        <begin position="1"/>
        <end position="14"/>
    </location>
</feature>
<dbReference type="InterPro" id="IPR006109">
    <property type="entry name" value="G3P_DH_NAD-dep_C"/>
</dbReference>
<dbReference type="InterPro" id="IPR011128">
    <property type="entry name" value="G3P_DH_NAD-dep_N"/>
</dbReference>
<evidence type="ECO:0000256" key="6">
    <source>
        <dbReference type="RuleBase" id="RU361243"/>
    </source>
</evidence>
<protein>
    <recommendedName>
        <fullName evidence="6">Glycerol-3-phosphate dehydrogenase [NAD(+)]</fullName>
        <ecNumber evidence="6">1.1.1.8</ecNumber>
    </recommendedName>
</protein>
<dbReference type="SUPFAM" id="SSF48179">
    <property type="entry name" value="6-phosphogluconate dehydrogenase C-terminal domain-like"/>
    <property type="match status" value="1"/>
</dbReference>
<evidence type="ECO:0000256" key="3">
    <source>
        <dbReference type="ARBA" id="ARBA00023027"/>
    </source>
</evidence>
<dbReference type="Pfam" id="PF01210">
    <property type="entry name" value="NAD_Gly3P_dh_N"/>
    <property type="match status" value="1"/>
</dbReference>
<dbReference type="AlphaFoldDB" id="A0A1X6PKR4"/>
<dbReference type="EC" id="1.1.1.8" evidence="6"/>
<dbReference type="Gene3D" id="3.40.50.720">
    <property type="entry name" value="NAD(P)-binding Rossmann-like Domain"/>
    <property type="match status" value="1"/>
</dbReference>
<evidence type="ECO:0000256" key="5">
    <source>
        <dbReference type="RuleBase" id="RU000437"/>
    </source>
</evidence>
<feature type="region of interest" description="Disordered" evidence="7">
    <location>
        <begin position="89"/>
        <end position="147"/>
    </location>
</feature>
<evidence type="ECO:0000259" key="9">
    <source>
        <dbReference type="Pfam" id="PF07479"/>
    </source>
</evidence>
<comment type="catalytic activity">
    <reaction evidence="4 6">
        <text>sn-glycerol 3-phosphate + NAD(+) = dihydroxyacetone phosphate + NADH + H(+)</text>
        <dbReference type="Rhea" id="RHEA:11092"/>
        <dbReference type="ChEBI" id="CHEBI:15378"/>
        <dbReference type="ChEBI" id="CHEBI:57540"/>
        <dbReference type="ChEBI" id="CHEBI:57597"/>
        <dbReference type="ChEBI" id="CHEBI:57642"/>
        <dbReference type="ChEBI" id="CHEBI:57945"/>
        <dbReference type="EC" id="1.1.1.8"/>
    </reaction>
</comment>
<name>A0A1X6PKR4_PORUM</name>
<dbReference type="InterPro" id="IPR013328">
    <property type="entry name" value="6PGD_dom2"/>
</dbReference>
<dbReference type="PROSITE" id="PS00957">
    <property type="entry name" value="NAD_G3PDH"/>
    <property type="match status" value="1"/>
</dbReference>
<comment type="similarity">
    <text evidence="1 5">Belongs to the NAD-dependent glycerol-3-phosphate dehydrogenase family.</text>
</comment>
<organism evidence="10 11">
    <name type="scientific">Porphyra umbilicalis</name>
    <name type="common">Purple laver</name>
    <name type="synonym">Red alga</name>
    <dbReference type="NCBI Taxonomy" id="2786"/>
    <lineage>
        <taxon>Eukaryota</taxon>
        <taxon>Rhodophyta</taxon>
        <taxon>Bangiophyceae</taxon>
        <taxon>Bangiales</taxon>
        <taxon>Bangiaceae</taxon>
        <taxon>Porphyra</taxon>
    </lineage>
</organism>
<keyword evidence="2 5" id="KW-0560">Oxidoreductase</keyword>
<evidence type="ECO:0000256" key="1">
    <source>
        <dbReference type="ARBA" id="ARBA00011009"/>
    </source>
</evidence>
<dbReference type="InterPro" id="IPR036291">
    <property type="entry name" value="NAD(P)-bd_dom_sf"/>
</dbReference>
<feature type="domain" description="Glycerol-3-phosphate dehydrogenase NAD-dependent N-terminal" evidence="8">
    <location>
        <begin position="156"/>
        <end position="309"/>
    </location>
</feature>
<dbReference type="PANTHER" id="PTHR11728">
    <property type="entry name" value="GLYCEROL-3-PHOSPHATE DEHYDROGENASE"/>
    <property type="match status" value="1"/>
</dbReference>
<evidence type="ECO:0000259" key="8">
    <source>
        <dbReference type="Pfam" id="PF01210"/>
    </source>
</evidence>
<sequence>MAAFIAAPAASSPGRRPRPPVLCTATPAGVSPRAPRAPAPRCEGARLATGVAAAWPLGGGRAIGRHCRHRRLGGGALPAVAAAAAAAAGTPSLPPSPTSKTPAAAGAMAATAGGTPPPPPRRAPVVGSIPRPTSEDEQWLQRSRVKRDPANAARTKVVICGCGSFGTALATVLARNGYPVTLLARRPWVADEINTEHRNPKYLSEHVLPPNVVATTDAVAAFDGASLCVHAVPVQATRAFIMEHVDDYPPGLPILCTSKGLEVSSLWLMCELLPSLLGTERQYAFLSGPSFAKEVISGLPTAVVIAADARPFAHQLAAMLSSPTFKVFTSADPVGLEVAGAIKNVIAIAAGMSDGLGLGTNAMAALVTRGCSEMRRIALLKGASAVTLSGLSGVGDTFLTCFGPLSRNRTVGVRLGRGESLDAILASSRQIAEGVETARALERWLLTGSAAMEAGDAGGLTTAAARAAIRYPILLGVAAVLDGRLTPRDGLDALLAMPPRQED</sequence>
<evidence type="ECO:0000313" key="11">
    <source>
        <dbReference type="Proteomes" id="UP000218209"/>
    </source>
</evidence>
<keyword evidence="3 5" id="KW-0520">NAD</keyword>
<dbReference type="OrthoDB" id="10263760at2759"/>
<dbReference type="GO" id="GO:0046168">
    <property type="term" value="P:glycerol-3-phosphate catabolic process"/>
    <property type="evidence" value="ECO:0007669"/>
    <property type="project" value="UniProtKB-UniRule"/>
</dbReference>
<dbReference type="GO" id="GO:0005975">
    <property type="term" value="P:carbohydrate metabolic process"/>
    <property type="evidence" value="ECO:0007669"/>
    <property type="project" value="InterPro"/>
</dbReference>
<dbReference type="InterPro" id="IPR006168">
    <property type="entry name" value="G3P_DH_NAD-dep"/>
</dbReference>
<dbReference type="GO" id="GO:0141152">
    <property type="term" value="F:glycerol-3-phosphate dehydrogenase (NAD+) activity"/>
    <property type="evidence" value="ECO:0007669"/>
    <property type="project" value="UniProtKB-UniRule"/>
</dbReference>
<dbReference type="Proteomes" id="UP000218209">
    <property type="component" value="Unassembled WGS sequence"/>
</dbReference>
<reference evidence="10 11" key="1">
    <citation type="submission" date="2017-03" db="EMBL/GenBank/DDBJ databases">
        <title>WGS assembly of Porphyra umbilicalis.</title>
        <authorList>
            <person name="Brawley S.H."/>
            <person name="Blouin N.A."/>
            <person name="Ficko-Blean E."/>
            <person name="Wheeler G.L."/>
            <person name="Lohr M."/>
            <person name="Goodson H.V."/>
            <person name="Jenkins J.W."/>
            <person name="Blaby-Haas C.E."/>
            <person name="Helliwell K.E."/>
            <person name="Chan C."/>
            <person name="Marriage T."/>
            <person name="Bhattacharya D."/>
            <person name="Klein A.S."/>
            <person name="Badis Y."/>
            <person name="Brodie J."/>
            <person name="Cao Y."/>
            <person name="Collen J."/>
            <person name="Dittami S.M."/>
            <person name="Gachon C.M."/>
            <person name="Green B.R."/>
            <person name="Karpowicz S."/>
            <person name="Kim J.W."/>
            <person name="Kudahl U."/>
            <person name="Lin S."/>
            <person name="Michel G."/>
            <person name="Mittag M."/>
            <person name="Olson B.J."/>
            <person name="Pangilinan J."/>
            <person name="Peng Y."/>
            <person name="Qiu H."/>
            <person name="Shu S."/>
            <person name="Singer J.T."/>
            <person name="Smith A.G."/>
            <person name="Sprecher B.N."/>
            <person name="Wagner V."/>
            <person name="Wang W."/>
            <person name="Wang Z.-Y."/>
            <person name="Yan J."/>
            <person name="Yarish C."/>
            <person name="Zoeuner-Riek S."/>
            <person name="Zhuang Y."/>
            <person name="Zou Y."/>
            <person name="Lindquist E.A."/>
            <person name="Grimwood J."/>
            <person name="Barry K."/>
            <person name="Rokhsar D.S."/>
            <person name="Schmutz J."/>
            <person name="Stiller J.W."/>
            <person name="Grossman A.R."/>
            <person name="Prochnik S.E."/>
        </authorList>
    </citation>
    <scope>NUCLEOTIDE SEQUENCE [LARGE SCALE GENOMIC DNA]</scope>
    <source>
        <strain evidence="10">4086291</strain>
    </source>
</reference>
<dbReference type="InterPro" id="IPR008927">
    <property type="entry name" value="6-PGluconate_DH-like_C_sf"/>
</dbReference>
<proteinExistence type="inferred from homology"/>
<accession>A0A1X6PKR4</accession>
<dbReference type="Pfam" id="PF07479">
    <property type="entry name" value="NAD_Gly3P_dh_C"/>
    <property type="match status" value="1"/>
</dbReference>